<accession>A0A3N4LUK0</accession>
<dbReference type="InParanoid" id="A0A3N4LUK0"/>
<dbReference type="OrthoDB" id="5337208at2759"/>
<name>A0A3N4LUK0_9PEZI</name>
<keyword evidence="3" id="KW-1185">Reference proteome</keyword>
<dbReference type="AlphaFoldDB" id="A0A3N4LUK0"/>
<dbReference type="EMBL" id="ML121534">
    <property type="protein sequence ID" value="RPB26594.1"/>
    <property type="molecule type" value="Genomic_DNA"/>
</dbReference>
<feature type="transmembrane region" description="Helical" evidence="1">
    <location>
        <begin position="519"/>
        <end position="543"/>
    </location>
</feature>
<feature type="transmembrane region" description="Helical" evidence="1">
    <location>
        <begin position="120"/>
        <end position="138"/>
    </location>
</feature>
<evidence type="ECO:0000313" key="2">
    <source>
        <dbReference type="EMBL" id="RPB26594.1"/>
    </source>
</evidence>
<feature type="non-terminal residue" evidence="2">
    <location>
        <position position="602"/>
    </location>
</feature>
<keyword evidence="1" id="KW-1133">Transmembrane helix</keyword>
<feature type="transmembrane region" description="Helical" evidence="1">
    <location>
        <begin position="44"/>
        <end position="70"/>
    </location>
</feature>
<gene>
    <name evidence="2" type="ORF">L211DRAFT_774857</name>
</gene>
<evidence type="ECO:0000313" key="3">
    <source>
        <dbReference type="Proteomes" id="UP000267821"/>
    </source>
</evidence>
<dbReference type="STRING" id="1051890.A0A3N4LUK0"/>
<proteinExistence type="predicted"/>
<keyword evidence="1" id="KW-0472">Membrane</keyword>
<evidence type="ECO:0000256" key="1">
    <source>
        <dbReference type="SAM" id="Phobius"/>
    </source>
</evidence>
<organism evidence="2 3">
    <name type="scientific">Terfezia boudieri ATCC MYA-4762</name>
    <dbReference type="NCBI Taxonomy" id="1051890"/>
    <lineage>
        <taxon>Eukaryota</taxon>
        <taxon>Fungi</taxon>
        <taxon>Dikarya</taxon>
        <taxon>Ascomycota</taxon>
        <taxon>Pezizomycotina</taxon>
        <taxon>Pezizomycetes</taxon>
        <taxon>Pezizales</taxon>
        <taxon>Pezizaceae</taxon>
        <taxon>Terfezia</taxon>
    </lineage>
</organism>
<reference evidence="2 3" key="1">
    <citation type="journal article" date="2018" name="Nat. Ecol. Evol.">
        <title>Pezizomycetes genomes reveal the molecular basis of ectomycorrhizal truffle lifestyle.</title>
        <authorList>
            <person name="Murat C."/>
            <person name="Payen T."/>
            <person name="Noel B."/>
            <person name="Kuo A."/>
            <person name="Morin E."/>
            <person name="Chen J."/>
            <person name="Kohler A."/>
            <person name="Krizsan K."/>
            <person name="Balestrini R."/>
            <person name="Da Silva C."/>
            <person name="Montanini B."/>
            <person name="Hainaut M."/>
            <person name="Levati E."/>
            <person name="Barry K.W."/>
            <person name="Belfiori B."/>
            <person name="Cichocki N."/>
            <person name="Clum A."/>
            <person name="Dockter R.B."/>
            <person name="Fauchery L."/>
            <person name="Guy J."/>
            <person name="Iotti M."/>
            <person name="Le Tacon F."/>
            <person name="Lindquist E.A."/>
            <person name="Lipzen A."/>
            <person name="Malagnac F."/>
            <person name="Mello A."/>
            <person name="Molinier V."/>
            <person name="Miyauchi S."/>
            <person name="Poulain J."/>
            <person name="Riccioni C."/>
            <person name="Rubini A."/>
            <person name="Sitrit Y."/>
            <person name="Splivallo R."/>
            <person name="Traeger S."/>
            <person name="Wang M."/>
            <person name="Zifcakova L."/>
            <person name="Wipf D."/>
            <person name="Zambonelli A."/>
            <person name="Paolocci F."/>
            <person name="Nowrousian M."/>
            <person name="Ottonello S."/>
            <person name="Baldrian P."/>
            <person name="Spatafora J.W."/>
            <person name="Henrissat B."/>
            <person name="Nagy L.G."/>
            <person name="Aury J.M."/>
            <person name="Wincker P."/>
            <person name="Grigoriev I.V."/>
            <person name="Bonfante P."/>
            <person name="Martin F.M."/>
        </authorList>
    </citation>
    <scope>NUCLEOTIDE SEQUENCE [LARGE SCALE GENOMIC DNA]</scope>
    <source>
        <strain evidence="2 3">ATCC MYA-4762</strain>
    </source>
</reference>
<dbReference type="Proteomes" id="UP000267821">
    <property type="component" value="Unassembled WGS sequence"/>
</dbReference>
<keyword evidence="1" id="KW-0812">Transmembrane</keyword>
<sequence>MDFYDAGSMSSFLISISHWWRLPDKNGGSTLVVSVRTADAQLWVVTYTILVGLIFTAACDLATGLVLILFRLGESGTRHAMLVSYYNGQGPSGTILPMTGYIWHALWGCKSRGKWSIDWNALRASFILLLLAFMLLFGDVTTKFFLGGRALVVANAAQANPDAVFYPDFDTSNQNLLVNSLPNTIVDAFKGLTPQAISQASARVTNAGERLWHRIQYNGNGTGAQFDYQYTLTGYEMGLRDAPGLNFTVRGTCATYHKSDGIIADKFKNPPSPTLPETFEEVDTYPFYGNYSWSNRVYLSRENYTVPWAYFMNEFDNKTLMQNVQYGGYTFMIVPHTAWRQSKQPNPQPDPWYATEESPAFVAGKIFNPEYRIKRGRPALRCTQNDTYTYNGHKVYHVDNLSKLPGLKLSPFISQAVFGREFGSPVFSKILGNLPFGTLASTPYFVPNERRLDATRVSLNDDFRELVGMSFVYSREVVRNTVLLYSTLKGRNYPDFKNAAKGYGGPAKNADFFLEGTEVAALSVFVIIVTPCCCAFLWLLVAWKRLIIPRTKIDNEGIIARYILREYGLRAVNLFKNLDEELSKKRKFSGRQTESPYIRDLD</sequence>
<protein>
    <submittedName>
        <fullName evidence="2">Uncharacterized protein</fullName>
    </submittedName>
</protein>